<dbReference type="KEGG" id="vg:40085721"/>
<name>A0A218M3E0_9CAUD</name>
<accession>A0A218M3E0</accession>
<organism evidence="1 2">
    <name type="scientific">Acidovorax phage ACP17</name>
    <dbReference type="NCBI Taxonomy" id="2010329"/>
    <lineage>
        <taxon>Viruses</taxon>
        <taxon>Duplodnaviria</taxon>
        <taxon>Heunggongvirae</taxon>
        <taxon>Uroviricota</taxon>
        <taxon>Caudoviricetes</taxon>
        <taxon>Busanvirus</taxon>
        <taxon>Busanvirus ACP17</taxon>
    </lineage>
</organism>
<dbReference type="RefSeq" id="YP_009609636.1">
    <property type="nucleotide sequence ID" value="NC_041997.1"/>
</dbReference>
<dbReference type="GeneID" id="40085721"/>
<reference evidence="1 2" key="1">
    <citation type="submission" date="2017-08" db="EMBL/GenBank/DDBJ databases">
        <title>Characterization and complete genome sequence of novel bacteriophage infecting the causal agent of bacterial fruit blotch, Acidovorax citrulli.</title>
        <authorList>
            <person name="Midani A.R."/>
            <person name="Park S.-H."/>
            <person name="Choi T.-J."/>
        </authorList>
    </citation>
    <scope>NUCLEOTIDE SEQUENCE [LARGE SCALE GENOMIC DNA]</scope>
</reference>
<dbReference type="EMBL" id="KY979132">
    <property type="protein sequence ID" value="ASD50570.1"/>
    <property type="molecule type" value="Genomic_DNA"/>
</dbReference>
<dbReference type="Proteomes" id="UP000224101">
    <property type="component" value="Segment"/>
</dbReference>
<keyword evidence="2" id="KW-1185">Reference proteome</keyword>
<evidence type="ECO:0000313" key="1">
    <source>
        <dbReference type="EMBL" id="ASD50570.1"/>
    </source>
</evidence>
<evidence type="ECO:0000313" key="2">
    <source>
        <dbReference type="Proteomes" id="UP000224101"/>
    </source>
</evidence>
<sequence length="126" mass="14211">MTETNQQKLERLAAEWKVGDGPSKMKLLKAIAETFQNGDRTAVQELRLDGLVLCCHPEGFIVDKSFGADEIYDNLNLFVMTWPTPPDESQSGFWELWGADPWCVHEERIRHGGGVGCTKCGGWFCY</sequence>
<protein>
    <submittedName>
        <fullName evidence="1">Uncharacterized protein</fullName>
    </submittedName>
</protein>
<proteinExistence type="predicted"/>